<evidence type="ECO:0000313" key="4">
    <source>
        <dbReference type="Proteomes" id="UP000619260"/>
    </source>
</evidence>
<dbReference type="AlphaFoldDB" id="A0A8J3YLC8"/>
<feature type="chain" id="PRO_5035159441" description="CopC domain-containing protein" evidence="2">
    <location>
        <begin position="23"/>
        <end position="191"/>
    </location>
</feature>
<comment type="caution">
    <text evidence="3">The sequence shown here is derived from an EMBL/GenBank/DDBJ whole genome shotgun (WGS) entry which is preliminary data.</text>
</comment>
<accession>A0A8J3YLC8</accession>
<keyword evidence="2" id="KW-0732">Signal</keyword>
<name>A0A8J3YLC8_9ACTN</name>
<dbReference type="RefSeq" id="WP_203899620.1">
    <property type="nucleotide sequence ID" value="NZ_BOPF01000009.1"/>
</dbReference>
<reference evidence="3" key="1">
    <citation type="submission" date="2021-01" db="EMBL/GenBank/DDBJ databases">
        <title>Whole genome shotgun sequence of Virgisporangium aliadipatigenens NBRC 105644.</title>
        <authorList>
            <person name="Komaki H."/>
            <person name="Tamura T."/>
        </authorList>
    </citation>
    <scope>NUCLEOTIDE SEQUENCE</scope>
    <source>
        <strain evidence="3">NBRC 105644</strain>
    </source>
</reference>
<evidence type="ECO:0000256" key="1">
    <source>
        <dbReference type="SAM" id="Phobius"/>
    </source>
</evidence>
<feature type="transmembrane region" description="Helical" evidence="1">
    <location>
        <begin position="154"/>
        <end position="176"/>
    </location>
</feature>
<keyword evidence="1" id="KW-0472">Membrane</keyword>
<keyword evidence="1" id="KW-0812">Transmembrane</keyword>
<keyword evidence="4" id="KW-1185">Reference proteome</keyword>
<evidence type="ECO:0000256" key="2">
    <source>
        <dbReference type="SAM" id="SignalP"/>
    </source>
</evidence>
<proteinExistence type="predicted"/>
<feature type="signal peptide" evidence="2">
    <location>
        <begin position="1"/>
        <end position="22"/>
    </location>
</feature>
<dbReference type="EMBL" id="BOPF01000009">
    <property type="protein sequence ID" value="GIJ46085.1"/>
    <property type="molecule type" value="Genomic_DNA"/>
</dbReference>
<keyword evidence="1" id="KW-1133">Transmembrane helix</keyword>
<gene>
    <name evidence="3" type="ORF">Val02_29710</name>
</gene>
<organism evidence="3 4">
    <name type="scientific">Virgisporangium aliadipatigenens</name>
    <dbReference type="NCBI Taxonomy" id="741659"/>
    <lineage>
        <taxon>Bacteria</taxon>
        <taxon>Bacillati</taxon>
        <taxon>Actinomycetota</taxon>
        <taxon>Actinomycetes</taxon>
        <taxon>Micromonosporales</taxon>
        <taxon>Micromonosporaceae</taxon>
        <taxon>Virgisporangium</taxon>
    </lineage>
</organism>
<protein>
    <recommendedName>
        <fullName evidence="5">CopC domain-containing protein</fullName>
    </recommendedName>
</protein>
<evidence type="ECO:0008006" key="5">
    <source>
        <dbReference type="Google" id="ProtNLM"/>
    </source>
</evidence>
<evidence type="ECO:0000313" key="3">
    <source>
        <dbReference type="EMBL" id="GIJ46085.1"/>
    </source>
</evidence>
<sequence>MRRFLFGSVLTAVLLLVGAAPAAAVAPPRMVHSEVLPLGGSTLTVSFSDWPLRADRSLDFTFAPAEGIAGRGGTVRAVSPGGSATQLGIVGLLAGDPDMTLARYPRDPDVWGLDAVALPEEGTWRFEFTVRGPEGTSRAELALTAGPRPGPPPALSWTVGLLPWAVAALVLAHRWIRTRPVRRRIGSSWNG</sequence>
<dbReference type="Proteomes" id="UP000619260">
    <property type="component" value="Unassembled WGS sequence"/>
</dbReference>